<dbReference type="InParanoid" id="D8SUI2"/>
<dbReference type="HOGENOM" id="CLU_869875_0_0_1"/>
<dbReference type="Gramene" id="EFJ11841">
    <property type="protein sequence ID" value="EFJ11841"/>
    <property type="gene ID" value="SELMODRAFT_425853"/>
</dbReference>
<accession>D8SUI2</accession>
<feature type="coiled-coil region" evidence="1">
    <location>
        <begin position="220"/>
        <end position="247"/>
    </location>
</feature>
<keyword evidence="1" id="KW-0175">Coiled coil</keyword>
<evidence type="ECO:0000256" key="1">
    <source>
        <dbReference type="SAM" id="Coils"/>
    </source>
</evidence>
<keyword evidence="4" id="KW-1185">Reference proteome</keyword>
<feature type="region of interest" description="Disordered" evidence="2">
    <location>
        <begin position="101"/>
        <end position="141"/>
    </location>
</feature>
<dbReference type="EMBL" id="GL377643">
    <property type="protein sequence ID" value="EFJ11841.1"/>
    <property type="molecule type" value="Genomic_DNA"/>
</dbReference>
<organism evidence="4">
    <name type="scientific">Selaginella moellendorffii</name>
    <name type="common">Spikemoss</name>
    <dbReference type="NCBI Taxonomy" id="88036"/>
    <lineage>
        <taxon>Eukaryota</taxon>
        <taxon>Viridiplantae</taxon>
        <taxon>Streptophyta</taxon>
        <taxon>Embryophyta</taxon>
        <taxon>Tracheophyta</taxon>
        <taxon>Lycopodiopsida</taxon>
        <taxon>Selaginellales</taxon>
        <taxon>Selaginellaceae</taxon>
        <taxon>Selaginella</taxon>
    </lineage>
</organism>
<feature type="compositionally biased region" description="Polar residues" evidence="2">
    <location>
        <begin position="124"/>
        <end position="133"/>
    </location>
</feature>
<evidence type="ECO:0000313" key="4">
    <source>
        <dbReference type="Proteomes" id="UP000001514"/>
    </source>
</evidence>
<feature type="compositionally biased region" description="Basic residues" evidence="2">
    <location>
        <begin position="101"/>
        <end position="116"/>
    </location>
</feature>
<name>D8SUI2_SELML</name>
<gene>
    <name evidence="3" type="ORF">SELMODRAFT_425853</name>
</gene>
<protein>
    <submittedName>
        <fullName evidence="3">Uncharacterized protein</fullName>
    </submittedName>
</protein>
<reference evidence="3 4" key="1">
    <citation type="journal article" date="2011" name="Science">
        <title>The Selaginella genome identifies genetic changes associated with the evolution of vascular plants.</title>
        <authorList>
            <person name="Banks J.A."/>
            <person name="Nishiyama T."/>
            <person name="Hasebe M."/>
            <person name="Bowman J.L."/>
            <person name="Gribskov M."/>
            <person name="dePamphilis C."/>
            <person name="Albert V.A."/>
            <person name="Aono N."/>
            <person name="Aoyama T."/>
            <person name="Ambrose B.A."/>
            <person name="Ashton N.W."/>
            <person name="Axtell M.J."/>
            <person name="Barker E."/>
            <person name="Barker M.S."/>
            <person name="Bennetzen J.L."/>
            <person name="Bonawitz N.D."/>
            <person name="Chapple C."/>
            <person name="Cheng C."/>
            <person name="Correa L.G."/>
            <person name="Dacre M."/>
            <person name="DeBarry J."/>
            <person name="Dreyer I."/>
            <person name="Elias M."/>
            <person name="Engstrom E.M."/>
            <person name="Estelle M."/>
            <person name="Feng L."/>
            <person name="Finet C."/>
            <person name="Floyd S.K."/>
            <person name="Frommer W.B."/>
            <person name="Fujita T."/>
            <person name="Gramzow L."/>
            <person name="Gutensohn M."/>
            <person name="Harholt J."/>
            <person name="Hattori M."/>
            <person name="Heyl A."/>
            <person name="Hirai T."/>
            <person name="Hiwatashi Y."/>
            <person name="Ishikawa M."/>
            <person name="Iwata M."/>
            <person name="Karol K.G."/>
            <person name="Koehler B."/>
            <person name="Kolukisaoglu U."/>
            <person name="Kubo M."/>
            <person name="Kurata T."/>
            <person name="Lalonde S."/>
            <person name="Li K."/>
            <person name="Li Y."/>
            <person name="Litt A."/>
            <person name="Lyons E."/>
            <person name="Manning G."/>
            <person name="Maruyama T."/>
            <person name="Michael T.P."/>
            <person name="Mikami K."/>
            <person name="Miyazaki S."/>
            <person name="Morinaga S."/>
            <person name="Murata T."/>
            <person name="Mueller-Roeber B."/>
            <person name="Nelson D.R."/>
            <person name="Obara M."/>
            <person name="Oguri Y."/>
            <person name="Olmstead R.G."/>
            <person name="Onodera N."/>
            <person name="Petersen B.L."/>
            <person name="Pils B."/>
            <person name="Prigge M."/>
            <person name="Rensing S.A."/>
            <person name="Riano-Pachon D.M."/>
            <person name="Roberts A.W."/>
            <person name="Sato Y."/>
            <person name="Scheller H.V."/>
            <person name="Schulz B."/>
            <person name="Schulz C."/>
            <person name="Shakirov E.V."/>
            <person name="Shibagaki N."/>
            <person name="Shinohara N."/>
            <person name="Shippen D.E."/>
            <person name="Soerensen I."/>
            <person name="Sotooka R."/>
            <person name="Sugimoto N."/>
            <person name="Sugita M."/>
            <person name="Sumikawa N."/>
            <person name="Tanurdzic M."/>
            <person name="Theissen G."/>
            <person name="Ulvskov P."/>
            <person name="Wakazuki S."/>
            <person name="Weng J.K."/>
            <person name="Willats W.W."/>
            <person name="Wipf D."/>
            <person name="Wolf P.G."/>
            <person name="Yang L."/>
            <person name="Zimmer A.D."/>
            <person name="Zhu Q."/>
            <person name="Mitros T."/>
            <person name="Hellsten U."/>
            <person name="Loque D."/>
            <person name="Otillar R."/>
            <person name="Salamov A."/>
            <person name="Schmutz J."/>
            <person name="Shapiro H."/>
            <person name="Lindquist E."/>
            <person name="Lucas S."/>
            <person name="Rokhsar D."/>
            <person name="Grigoriev I.V."/>
        </authorList>
    </citation>
    <scope>NUCLEOTIDE SEQUENCE [LARGE SCALE GENOMIC DNA]</scope>
</reference>
<dbReference type="AlphaFoldDB" id="D8SUI2"/>
<sequence length="320" mass="36400">MSYLNIRSGFSCDLGLEAVRQHNSGGAIGFQYPTSSTSLRERSASVILCFLRFYQPSECSDRNGKGAGIFGFGLQAHKPKTESREAITGLHNFKNHRHVLTPLIRAKRRDKNRKHPRSEEQDASHSAPQQNLASPRRSGRRVWSSVERGAWSLEWGGSRSEERGAETSATLYDAMWAISMDGNRVKSPGLATPAEKHIDVGKTTLQKGRRFTSPGEVSLAEVEELERKEEEARLKEARQEEERMKFEEASTGRARHWFRYESVINDPWLADPTRMKKDLEVHDTLPVHVLYSFTWRIILHYEAEPPCSDVRAQQQVPLSL</sequence>
<evidence type="ECO:0000313" key="3">
    <source>
        <dbReference type="EMBL" id="EFJ11841.1"/>
    </source>
</evidence>
<dbReference type="KEGG" id="smo:SELMODRAFT_425853"/>
<proteinExistence type="predicted"/>
<evidence type="ECO:0000256" key="2">
    <source>
        <dbReference type="SAM" id="MobiDB-lite"/>
    </source>
</evidence>
<dbReference type="Proteomes" id="UP000001514">
    <property type="component" value="Unassembled WGS sequence"/>
</dbReference>